<accession>A0A9X2R4V0</accession>
<dbReference type="RefSeq" id="WP_011402904.1">
    <property type="nucleotide sequence ID" value="NZ_CALTRY010000036.1"/>
</dbReference>
<dbReference type="EMBL" id="JANUAU010000007">
    <property type="protein sequence ID" value="MCS3678285.1"/>
    <property type="molecule type" value="Genomic_DNA"/>
</dbReference>
<name>A0A9X2R4V0_9BACT</name>
<reference evidence="2" key="1">
    <citation type="submission" date="2022-08" db="EMBL/GenBank/DDBJ databases">
        <title>Genomic Encyclopedia of Type Strains, Phase V (KMG-V): Genome sequencing to study the core and pangenomes of soil and plant-associated prokaryotes.</title>
        <authorList>
            <person name="Whitman W."/>
        </authorList>
    </citation>
    <scope>NUCLEOTIDE SEQUENCE</scope>
    <source>
        <strain evidence="1">0</strain>
        <strain evidence="2">SP3049</strain>
    </source>
</reference>
<evidence type="ECO:0000313" key="2">
    <source>
        <dbReference type="EMBL" id="MCS3711510.1"/>
    </source>
</evidence>
<sequence>MLRQEVDIELADMADQLGVTLRRLMAGLRAGRFAEHVTEDDLVYSDKGDPLFFRIERSRGYAICGEDLPDVEQDMSTVERMSTSAETEEGTTEERGVSATAGWPGIGTVAGAVALIKTAFRGGVALLGRLFSGLGRLLEKWPSSERPSRRELPGRRLGAIYQEGWNARLEGNRSNPYLDDPPARNAYRQGWWDADEEMKRLLASHFEVECRTSARG</sequence>
<comment type="caution">
    <text evidence="2">The sequence shown here is derived from an EMBL/GenBank/DDBJ whole genome shotgun (WGS) entry which is preliminary data.</text>
</comment>
<dbReference type="AlphaFoldDB" id="A0A9X2R4V0"/>
<protein>
    <submittedName>
        <fullName evidence="2">Uncharacterized protein</fullName>
    </submittedName>
</protein>
<organism evidence="2 3">
    <name type="scientific">Salinibacter ruber</name>
    <dbReference type="NCBI Taxonomy" id="146919"/>
    <lineage>
        <taxon>Bacteria</taxon>
        <taxon>Pseudomonadati</taxon>
        <taxon>Rhodothermota</taxon>
        <taxon>Rhodothermia</taxon>
        <taxon>Rhodothermales</taxon>
        <taxon>Salinibacteraceae</taxon>
        <taxon>Salinibacter</taxon>
    </lineage>
</organism>
<dbReference type="Proteomes" id="UP001155027">
    <property type="component" value="Unassembled WGS sequence"/>
</dbReference>
<proteinExistence type="predicted"/>
<gene>
    <name evidence="2" type="ORF">GGP61_003143</name>
    <name evidence="1" type="ORF">GGP71_002216</name>
</gene>
<evidence type="ECO:0000313" key="3">
    <source>
        <dbReference type="Proteomes" id="UP001155057"/>
    </source>
</evidence>
<evidence type="ECO:0000313" key="1">
    <source>
        <dbReference type="EMBL" id="MCS3678285.1"/>
    </source>
</evidence>
<dbReference type="Proteomes" id="UP001155057">
    <property type="component" value="Unassembled WGS sequence"/>
</dbReference>
<dbReference type="EMBL" id="JANUAE010000014">
    <property type="protein sequence ID" value="MCS3711510.1"/>
    <property type="molecule type" value="Genomic_DNA"/>
</dbReference>